<evidence type="ECO:0000256" key="6">
    <source>
        <dbReference type="ARBA" id="ARBA00023163"/>
    </source>
</evidence>
<evidence type="ECO:0000259" key="9">
    <source>
        <dbReference type="PROSITE" id="PS50110"/>
    </source>
</evidence>
<dbReference type="Gene3D" id="3.40.50.2300">
    <property type="match status" value="1"/>
</dbReference>
<dbReference type="AlphaFoldDB" id="A0A844BDG0"/>
<proteinExistence type="predicted"/>
<dbReference type="Pfam" id="PF00072">
    <property type="entry name" value="Response_reg"/>
    <property type="match status" value="1"/>
</dbReference>
<evidence type="ECO:0000256" key="3">
    <source>
        <dbReference type="ARBA" id="ARBA00023012"/>
    </source>
</evidence>
<accession>A0A844BDG0</accession>
<dbReference type="SUPFAM" id="SSF46689">
    <property type="entry name" value="Homeodomain-like"/>
    <property type="match status" value="1"/>
</dbReference>
<evidence type="ECO:0000259" key="8">
    <source>
        <dbReference type="PROSITE" id="PS50045"/>
    </source>
</evidence>
<dbReference type="Pfam" id="PF00158">
    <property type="entry name" value="Sigma54_activat"/>
    <property type="match status" value="1"/>
</dbReference>
<dbReference type="PANTHER" id="PTHR32071">
    <property type="entry name" value="TRANSCRIPTIONAL REGULATORY PROTEIN"/>
    <property type="match status" value="1"/>
</dbReference>
<evidence type="ECO:0000256" key="2">
    <source>
        <dbReference type="ARBA" id="ARBA00022840"/>
    </source>
</evidence>
<dbReference type="OrthoDB" id="9762726at2"/>
<keyword evidence="5" id="KW-0238">DNA-binding</keyword>
<dbReference type="GO" id="GO:0043565">
    <property type="term" value="F:sequence-specific DNA binding"/>
    <property type="evidence" value="ECO:0007669"/>
    <property type="project" value="InterPro"/>
</dbReference>
<dbReference type="InterPro" id="IPR009057">
    <property type="entry name" value="Homeodomain-like_sf"/>
</dbReference>
<dbReference type="Proteomes" id="UP000466730">
    <property type="component" value="Unassembled WGS sequence"/>
</dbReference>
<keyword evidence="4" id="KW-0805">Transcription regulation</keyword>
<gene>
    <name evidence="10" type="ORF">GH815_06505</name>
</gene>
<dbReference type="InterPro" id="IPR027417">
    <property type="entry name" value="P-loop_NTPase"/>
</dbReference>
<keyword evidence="3" id="KW-0902">Two-component regulatory system</keyword>
<organism evidence="10 11">
    <name type="scientific">Rhodovulum strictum</name>
    <dbReference type="NCBI Taxonomy" id="58314"/>
    <lineage>
        <taxon>Bacteria</taxon>
        <taxon>Pseudomonadati</taxon>
        <taxon>Pseudomonadota</taxon>
        <taxon>Alphaproteobacteria</taxon>
        <taxon>Rhodobacterales</taxon>
        <taxon>Paracoccaceae</taxon>
        <taxon>Rhodovulum</taxon>
    </lineage>
</organism>
<dbReference type="CDD" id="cd00009">
    <property type="entry name" value="AAA"/>
    <property type="match status" value="1"/>
</dbReference>
<dbReference type="GO" id="GO:0000160">
    <property type="term" value="P:phosphorelay signal transduction system"/>
    <property type="evidence" value="ECO:0007669"/>
    <property type="project" value="UniProtKB-KW"/>
</dbReference>
<keyword evidence="1" id="KW-0547">Nucleotide-binding</keyword>
<dbReference type="Gene3D" id="1.10.8.60">
    <property type="match status" value="1"/>
</dbReference>
<dbReference type="InterPro" id="IPR011006">
    <property type="entry name" value="CheY-like_superfamily"/>
</dbReference>
<dbReference type="SUPFAM" id="SSF52540">
    <property type="entry name" value="P-loop containing nucleoside triphosphate hydrolases"/>
    <property type="match status" value="1"/>
</dbReference>
<name>A0A844BDG0_9RHOB</name>
<dbReference type="SMART" id="SM00448">
    <property type="entry name" value="REC"/>
    <property type="match status" value="1"/>
</dbReference>
<dbReference type="InterPro" id="IPR001789">
    <property type="entry name" value="Sig_transdc_resp-reg_receiver"/>
</dbReference>
<dbReference type="PROSITE" id="PS00688">
    <property type="entry name" value="SIGMA54_INTERACT_3"/>
    <property type="match status" value="1"/>
</dbReference>
<keyword evidence="11" id="KW-1185">Reference proteome</keyword>
<dbReference type="RefSeq" id="WP_153747949.1">
    <property type="nucleotide sequence ID" value="NZ_BAAADI010000049.1"/>
</dbReference>
<sequence>MPRDAAAPAILLVDDEPHSLAAMRMALEDEFHVLTAPGAAEAARLLEQEWVQVVICDQRMPGQTGVAFLAEIRERWPETVRLLITGYTDPGAMIEAINAAGIHQFLTKPWHPEQLLVAVRNAARLFHLARENERLALEMRLLSSTAESRLEKRRRALREGMGFETVLRAPHSPMNATIAAARQFATFDVPVLLVGEPGSAKAQIARAMHYGSLRSDKPFYDLNLAGLPEDLALIELMGAKRGIALGGVARIGLIQKADRGTLYLGGIETASPGLQLAILRVLTEGAFTPVGGQETLRSNLRLICGAGCDLRARVAEGAFRADLYFALAAGEIAVPPLRARRGDVAILAQAMLDDLAAQHGKPVHGLDEAALGFLENHDWPGNLRELRNEITRMLVFAQDTVLGADLISRHILQAPPGEEGADRSAEAALTADGTLKDRVELMEMRILRETLTRHRWNKSRAAAELGLSRVGLRAKLDRYGIADPSGRVTQDEEED</sequence>
<dbReference type="PRINTS" id="PR01590">
    <property type="entry name" value="HTHFIS"/>
</dbReference>
<evidence type="ECO:0000256" key="5">
    <source>
        <dbReference type="ARBA" id="ARBA00023125"/>
    </source>
</evidence>
<dbReference type="SUPFAM" id="SSF52172">
    <property type="entry name" value="CheY-like"/>
    <property type="match status" value="1"/>
</dbReference>
<dbReference type="Gene3D" id="3.40.50.300">
    <property type="entry name" value="P-loop containing nucleotide triphosphate hydrolases"/>
    <property type="match status" value="1"/>
</dbReference>
<dbReference type="PANTHER" id="PTHR32071:SF117">
    <property type="entry name" value="PTS-DEPENDENT DIHYDROXYACETONE KINASE OPERON REGULATORY PROTEIN-RELATED"/>
    <property type="match status" value="1"/>
</dbReference>
<protein>
    <submittedName>
        <fullName evidence="10">Response regulator</fullName>
    </submittedName>
</protein>
<evidence type="ECO:0000256" key="4">
    <source>
        <dbReference type="ARBA" id="ARBA00023015"/>
    </source>
</evidence>
<dbReference type="PROSITE" id="PS50110">
    <property type="entry name" value="RESPONSE_REGULATORY"/>
    <property type="match status" value="1"/>
</dbReference>
<evidence type="ECO:0000256" key="1">
    <source>
        <dbReference type="ARBA" id="ARBA00022741"/>
    </source>
</evidence>
<dbReference type="Pfam" id="PF25601">
    <property type="entry name" value="AAA_lid_14"/>
    <property type="match status" value="1"/>
</dbReference>
<feature type="domain" description="Sigma-54 factor interaction" evidence="8">
    <location>
        <begin position="167"/>
        <end position="395"/>
    </location>
</feature>
<dbReference type="GO" id="GO:0005524">
    <property type="term" value="F:ATP binding"/>
    <property type="evidence" value="ECO:0007669"/>
    <property type="project" value="UniProtKB-KW"/>
</dbReference>
<dbReference type="GO" id="GO:0006355">
    <property type="term" value="P:regulation of DNA-templated transcription"/>
    <property type="evidence" value="ECO:0007669"/>
    <property type="project" value="InterPro"/>
</dbReference>
<dbReference type="CDD" id="cd17596">
    <property type="entry name" value="REC_HupR"/>
    <property type="match status" value="1"/>
</dbReference>
<feature type="domain" description="Response regulatory" evidence="9">
    <location>
        <begin position="9"/>
        <end position="123"/>
    </location>
</feature>
<dbReference type="InterPro" id="IPR025944">
    <property type="entry name" value="Sigma_54_int_dom_CS"/>
</dbReference>
<dbReference type="Gene3D" id="1.10.10.60">
    <property type="entry name" value="Homeodomain-like"/>
    <property type="match status" value="1"/>
</dbReference>
<evidence type="ECO:0000256" key="7">
    <source>
        <dbReference type="PROSITE-ProRule" id="PRU00169"/>
    </source>
</evidence>
<reference evidence="10 11" key="1">
    <citation type="submission" date="2019-11" db="EMBL/GenBank/DDBJ databases">
        <title>Draft Whole-Genome sequence of the marine photosynthetic bacterium Rhodovulum strictum DSM 11289.</title>
        <authorList>
            <person name="Kyndt J.A."/>
            <person name="Meyer T.E."/>
        </authorList>
    </citation>
    <scope>NUCLEOTIDE SEQUENCE [LARGE SCALE GENOMIC DNA]</scope>
    <source>
        <strain evidence="10 11">DSM 11289</strain>
    </source>
</reference>
<keyword evidence="6" id="KW-0804">Transcription</keyword>
<dbReference type="PROSITE" id="PS50045">
    <property type="entry name" value="SIGMA54_INTERACT_4"/>
    <property type="match status" value="1"/>
</dbReference>
<evidence type="ECO:0000313" key="11">
    <source>
        <dbReference type="Proteomes" id="UP000466730"/>
    </source>
</evidence>
<dbReference type="Pfam" id="PF02954">
    <property type="entry name" value="HTH_8"/>
    <property type="match status" value="1"/>
</dbReference>
<evidence type="ECO:0000313" key="10">
    <source>
        <dbReference type="EMBL" id="MRH20638.1"/>
    </source>
</evidence>
<dbReference type="EMBL" id="WJPO01000007">
    <property type="protein sequence ID" value="MRH20638.1"/>
    <property type="molecule type" value="Genomic_DNA"/>
</dbReference>
<keyword evidence="2" id="KW-0067">ATP-binding</keyword>
<feature type="modified residue" description="4-aspartylphosphate" evidence="7">
    <location>
        <position position="57"/>
    </location>
</feature>
<comment type="caution">
    <text evidence="10">The sequence shown here is derived from an EMBL/GenBank/DDBJ whole genome shotgun (WGS) entry which is preliminary data.</text>
</comment>
<keyword evidence="7" id="KW-0597">Phosphoprotein</keyword>
<dbReference type="InterPro" id="IPR002197">
    <property type="entry name" value="HTH_Fis"/>
</dbReference>
<dbReference type="InterPro" id="IPR002078">
    <property type="entry name" value="Sigma_54_int"/>
</dbReference>
<dbReference type="InterPro" id="IPR058031">
    <property type="entry name" value="AAA_lid_NorR"/>
</dbReference>